<evidence type="ECO:0000256" key="1">
    <source>
        <dbReference type="ARBA" id="ARBA00022598"/>
    </source>
</evidence>
<dbReference type="PANTHER" id="PTHR37825:SF1">
    <property type="entry name" value="TRNA(MET) CYTIDINE ACETATE LIGASE"/>
    <property type="match status" value="1"/>
</dbReference>
<dbReference type="EC" id="6.3.4.-" evidence="3"/>
<evidence type="ECO:0000256" key="2">
    <source>
        <dbReference type="ARBA" id="ARBA00022694"/>
    </source>
</evidence>
<name>A0A0V8JCR7_9BACL</name>
<dbReference type="Pfam" id="PF05636">
    <property type="entry name" value="HIGH_NTase1"/>
    <property type="match status" value="1"/>
</dbReference>
<evidence type="ECO:0000313" key="4">
    <source>
        <dbReference type="EMBL" id="KSU84966.1"/>
    </source>
</evidence>
<dbReference type="SUPFAM" id="SSF52374">
    <property type="entry name" value="Nucleotidylyl transferase"/>
    <property type="match status" value="1"/>
</dbReference>
<keyword evidence="1 3" id="KW-0436">Ligase</keyword>
<comment type="catalytic activity">
    <reaction evidence="3">
        <text>cytidine(34) in elongator tRNA(Met) + acetate + ATP = N(4)-acetylcytidine(34) in elongator tRNA(Met) + AMP + diphosphate</text>
        <dbReference type="Rhea" id="RHEA:58144"/>
        <dbReference type="Rhea" id="RHEA-COMP:10693"/>
        <dbReference type="Rhea" id="RHEA-COMP:10694"/>
        <dbReference type="ChEBI" id="CHEBI:30089"/>
        <dbReference type="ChEBI" id="CHEBI:30616"/>
        <dbReference type="ChEBI" id="CHEBI:33019"/>
        <dbReference type="ChEBI" id="CHEBI:74900"/>
        <dbReference type="ChEBI" id="CHEBI:82748"/>
        <dbReference type="ChEBI" id="CHEBI:456215"/>
    </reaction>
</comment>
<feature type="binding site" evidence="3">
    <location>
        <begin position="187"/>
        <end position="188"/>
    </location>
    <ligand>
        <name>ATP</name>
        <dbReference type="ChEBI" id="CHEBI:30616"/>
    </ligand>
</feature>
<dbReference type="GO" id="GO:0006400">
    <property type="term" value="P:tRNA modification"/>
    <property type="evidence" value="ECO:0007669"/>
    <property type="project" value="UniProtKB-UniRule"/>
</dbReference>
<dbReference type="HAMAP" id="MF_01539">
    <property type="entry name" value="TmcAL"/>
    <property type="match status" value="1"/>
</dbReference>
<feature type="binding site" evidence="3">
    <location>
        <position position="162"/>
    </location>
    <ligand>
        <name>ATP</name>
        <dbReference type="ChEBI" id="CHEBI:30616"/>
    </ligand>
</feature>
<dbReference type="Proteomes" id="UP000054099">
    <property type="component" value="Unassembled WGS sequence"/>
</dbReference>
<dbReference type="RefSeq" id="WP_061969227.1">
    <property type="nucleotide sequence ID" value="NZ_FMAV01000001.1"/>
</dbReference>
<sequence length="413" mass="46563">MKACGIIVEYNPFHNGHSYHLQLSKKQTESDCIIAVMSGNFLQRGEPAIMSKWERAKTALMGGADLIIELPYLYAVSPAPVFAQAGVRLLQALRAKTLCFGSESGNIDLFYHTISQLEKQKDLYDEAFHSYSKQGYSFPKASSLAADSLSWDSAALDLSQPNNILGMEYVKAIVNSHVPMEAHTIKRIGASFHEERMDAHQIASATAIRKTLNSSKKPCVSSIEQAVPSDTSLILSHYLKENGQFTTWDSLFPLLRYKLLATSAEELRKLYEVEEGLEYRLKETIRHADSFHSFMTALKTKRYTWTRLQRMCLHILNHISRTDAEAALKDGPPYLRILGMSDVGQCYLNAVKKQADLPVLTTLSKMQHPLIDLEKRVSAVYFGGYPQTVLTKKIKEEYSTPPLRFQKDKGLFI</sequence>
<organism evidence="4 5">
    <name type="scientific">Fictibacillus enclensis</name>
    <dbReference type="NCBI Taxonomy" id="1017270"/>
    <lineage>
        <taxon>Bacteria</taxon>
        <taxon>Bacillati</taxon>
        <taxon>Bacillota</taxon>
        <taxon>Bacilli</taxon>
        <taxon>Bacillales</taxon>
        <taxon>Fictibacillaceae</taxon>
        <taxon>Fictibacillus</taxon>
    </lineage>
</organism>
<keyword evidence="5" id="KW-1185">Reference proteome</keyword>
<dbReference type="Gene3D" id="3.40.50.620">
    <property type="entry name" value="HUPs"/>
    <property type="match status" value="1"/>
</dbReference>
<dbReference type="PANTHER" id="PTHR37825">
    <property type="entry name" value="TRNA(MET) CYTIDINE ACETATE LIGASE"/>
    <property type="match status" value="1"/>
</dbReference>
<comment type="caution">
    <text evidence="4">The sequence shown here is derived from an EMBL/GenBank/DDBJ whole genome shotgun (WGS) entry which is preliminary data.</text>
</comment>
<keyword evidence="3" id="KW-0963">Cytoplasm</keyword>
<dbReference type="InterPro" id="IPR008513">
    <property type="entry name" value="tRNA(Met)_cyd_acetate_ligase"/>
</dbReference>
<comment type="subcellular location">
    <subcellularLocation>
        <location evidence="3">Cytoplasm</location>
    </subcellularLocation>
</comment>
<proteinExistence type="inferred from homology"/>
<dbReference type="EMBL" id="LNQN01000001">
    <property type="protein sequence ID" value="KSU84966.1"/>
    <property type="molecule type" value="Genomic_DNA"/>
</dbReference>
<dbReference type="GO" id="GO:0016879">
    <property type="term" value="F:ligase activity, forming carbon-nitrogen bonds"/>
    <property type="evidence" value="ECO:0007669"/>
    <property type="project" value="UniProtKB-UniRule"/>
</dbReference>
<dbReference type="AlphaFoldDB" id="A0A0V8JCR7"/>
<evidence type="ECO:0000313" key="5">
    <source>
        <dbReference type="Proteomes" id="UP000054099"/>
    </source>
</evidence>
<dbReference type="NCBIfam" id="NF010191">
    <property type="entry name" value="PRK13670.1"/>
    <property type="match status" value="1"/>
</dbReference>
<dbReference type="InterPro" id="IPR014729">
    <property type="entry name" value="Rossmann-like_a/b/a_fold"/>
</dbReference>
<keyword evidence="3" id="KW-0820">tRNA-binding</keyword>
<dbReference type="GO" id="GO:0005737">
    <property type="term" value="C:cytoplasm"/>
    <property type="evidence" value="ECO:0007669"/>
    <property type="project" value="UniProtKB-SubCell"/>
</dbReference>
<evidence type="ECO:0000256" key="3">
    <source>
        <dbReference type="HAMAP-Rule" id="MF_01539"/>
    </source>
</evidence>
<keyword evidence="3" id="KW-0547">Nucleotide-binding</keyword>
<keyword evidence="2 3" id="KW-0819">tRNA processing</keyword>
<gene>
    <name evidence="3" type="primary">tmcAL</name>
    <name evidence="4" type="ORF">AS030_05425</name>
</gene>
<dbReference type="OrthoDB" id="9769796at2"/>
<comment type="function">
    <text evidence="3">Catalyzes the formation of N(4)-acetylcytidine (ac(4)C) at the wobble position of elongator tRNA(Met), using acetate and ATP as substrates. First activates an acetate ion to form acetyladenylate (Ac-AMP) and then transfers the acetyl group to tRNA to form ac(4)C34.</text>
</comment>
<reference evidence="4 5" key="1">
    <citation type="journal article" date="2014" name="Antonie Van Leeuwenhoek">
        <title>Fictibacillus enclensis sp. nov., isolated from marine sediment.</title>
        <authorList>
            <person name="Dastager S.G."/>
            <person name="Mawlankar R."/>
            <person name="Srinivasan K."/>
            <person name="Tang S.K."/>
            <person name="Lee J.C."/>
            <person name="Ramana V.V."/>
            <person name="Shouche Y.S."/>
        </authorList>
    </citation>
    <scope>NUCLEOTIDE SEQUENCE [LARGE SCALE GENOMIC DNA]</scope>
    <source>
        <strain evidence="4 5">NIO-1003</strain>
    </source>
</reference>
<protein>
    <recommendedName>
        <fullName evidence="3">tRNA(Met) cytidine acetate ligase</fullName>
        <ecNumber evidence="3">6.3.4.-</ecNumber>
    </recommendedName>
</protein>
<feature type="binding site" evidence="3">
    <location>
        <position position="101"/>
    </location>
    <ligand>
        <name>ATP</name>
        <dbReference type="ChEBI" id="CHEBI:30616"/>
    </ligand>
</feature>
<feature type="binding site" evidence="3">
    <location>
        <begin position="7"/>
        <end position="20"/>
    </location>
    <ligand>
        <name>ATP</name>
        <dbReference type="ChEBI" id="CHEBI:30616"/>
    </ligand>
</feature>
<keyword evidence="3" id="KW-0067">ATP-binding</keyword>
<accession>A0A0V8JCR7</accession>
<keyword evidence="3" id="KW-0694">RNA-binding</keyword>
<comment type="similarity">
    <text evidence="3">Belongs to the TmcAL family.</text>
</comment>
<dbReference type="GO" id="GO:0000049">
    <property type="term" value="F:tRNA binding"/>
    <property type="evidence" value="ECO:0007669"/>
    <property type="project" value="UniProtKB-KW"/>
</dbReference>
<dbReference type="GO" id="GO:0005524">
    <property type="term" value="F:ATP binding"/>
    <property type="evidence" value="ECO:0007669"/>
    <property type="project" value="UniProtKB-KW"/>
</dbReference>